<dbReference type="AlphaFoldDB" id="A0A923SS12"/>
<name>A0A923SS12_9FIRM</name>
<feature type="transmembrane region" description="Helical" evidence="1">
    <location>
        <begin position="7"/>
        <end position="34"/>
    </location>
</feature>
<feature type="transmembrane region" description="Helical" evidence="1">
    <location>
        <begin position="80"/>
        <end position="99"/>
    </location>
</feature>
<keyword evidence="1" id="KW-1133">Transmembrane helix</keyword>
<dbReference type="Pfam" id="PF04018">
    <property type="entry name" value="VCA0040-like"/>
    <property type="match status" value="1"/>
</dbReference>
<keyword evidence="1" id="KW-0812">Transmembrane</keyword>
<feature type="transmembrane region" description="Helical" evidence="1">
    <location>
        <begin position="148"/>
        <end position="168"/>
    </location>
</feature>
<evidence type="ECO:0000313" key="2">
    <source>
        <dbReference type="EMBL" id="MBC6681267.1"/>
    </source>
</evidence>
<evidence type="ECO:0000313" key="3">
    <source>
        <dbReference type="Proteomes" id="UP000602647"/>
    </source>
</evidence>
<keyword evidence="1" id="KW-0472">Membrane</keyword>
<feature type="transmembrane region" description="Helical" evidence="1">
    <location>
        <begin position="265"/>
        <end position="288"/>
    </location>
</feature>
<reference evidence="2" key="1">
    <citation type="submission" date="2020-08" db="EMBL/GenBank/DDBJ databases">
        <title>Genome public.</title>
        <authorList>
            <person name="Liu C."/>
            <person name="Sun Q."/>
        </authorList>
    </citation>
    <scope>NUCLEOTIDE SEQUENCE</scope>
    <source>
        <strain evidence="2">BX12</strain>
    </source>
</reference>
<evidence type="ECO:0000256" key="1">
    <source>
        <dbReference type="SAM" id="Phobius"/>
    </source>
</evidence>
<dbReference type="InterPro" id="IPR007163">
    <property type="entry name" value="VCA0040-like"/>
</dbReference>
<protein>
    <submittedName>
        <fullName evidence="2">DUF368 domain-containing protein</fullName>
    </submittedName>
</protein>
<dbReference type="Proteomes" id="UP000602647">
    <property type="component" value="Unassembled WGS sequence"/>
</dbReference>
<feature type="transmembrane region" description="Helical" evidence="1">
    <location>
        <begin position="240"/>
        <end position="258"/>
    </location>
</feature>
<feature type="transmembrane region" description="Helical" evidence="1">
    <location>
        <begin position="119"/>
        <end position="136"/>
    </location>
</feature>
<organism evidence="2 3">
    <name type="scientific">Zhenpiania hominis</name>
    <dbReference type="NCBI Taxonomy" id="2763644"/>
    <lineage>
        <taxon>Bacteria</taxon>
        <taxon>Bacillati</taxon>
        <taxon>Bacillota</taxon>
        <taxon>Clostridia</taxon>
        <taxon>Peptostreptococcales</taxon>
        <taxon>Anaerovoracaceae</taxon>
        <taxon>Zhenpiania</taxon>
    </lineage>
</organism>
<gene>
    <name evidence="2" type="ORF">H9L42_15750</name>
</gene>
<proteinExistence type="predicted"/>
<dbReference type="EMBL" id="JACRYT010000030">
    <property type="protein sequence ID" value="MBC6681267.1"/>
    <property type="molecule type" value="Genomic_DNA"/>
</dbReference>
<dbReference type="PANTHER" id="PTHR37308">
    <property type="entry name" value="INTEGRAL MEMBRANE PROTEIN"/>
    <property type="match status" value="1"/>
</dbReference>
<dbReference type="RefSeq" id="WP_187304362.1">
    <property type="nucleotide sequence ID" value="NZ_CBCTON010000040.1"/>
</dbReference>
<sequence length="291" mass="31006">MSWIKRILYGVLIGVASIAPGISGGTIAIALGFYESLINAVADLLKHFKKNFLYLLPYGIGALVSMAALSVVINFFFIRFPLPTSTLFIGFILGTLPFIRGKFRQSLEMTHEGRRKASHVITMAIFFLIVLIPLFFKGSIGQVNLSGDFLSVLSLVGVGVIAAATLVIPGLSGTMILTAIGYYKPLLSIASTFVTALVSLNLSAALEQLIFIVPLGIGVIAGAFLLAKLVSFLFRTIPSYVYAAITGLIIATPIVMLADINPARISVLSVLCAIVTLAAGLLLIHFLGEEE</sequence>
<feature type="transmembrane region" description="Helical" evidence="1">
    <location>
        <begin position="180"/>
        <end position="202"/>
    </location>
</feature>
<accession>A0A923SS12</accession>
<keyword evidence="3" id="KW-1185">Reference proteome</keyword>
<comment type="caution">
    <text evidence="2">The sequence shown here is derived from an EMBL/GenBank/DDBJ whole genome shotgun (WGS) entry which is preliminary data.</text>
</comment>
<feature type="transmembrane region" description="Helical" evidence="1">
    <location>
        <begin position="54"/>
        <end position="73"/>
    </location>
</feature>
<dbReference type="PANTHER" id="PTHR37308:SF1">
    <property type="entry name" value="POLYPRENYL-PHOSPHATE TRANSPORTER"/>
    <property type="match status" value="1"/>
</dbReference>
<feature type="transmembrane region" description="Helical" evidence="1">
    <location>
        <begin position="209"/>
        <end position="234"/>
    </location>
</feature>